<dbReference type="Gene3D" id="3.30.730.10">
    <property type="entry name" value="AP2/ERF domain"/>
    <property type="match status" value="1"/>
</dbReference>
<protein>
    <recommendedName>
        <fullName evidence="6">AP2/ERF domain-containing protein</fullName>
    </recommendedName>
</protein>
<gene>
    <name evidence="7" type="ORF">AYBTSS11_LOCUS13362</name>
</gene>
<dbReference type="SUPFAM" id="SSF54171">
    <property type="entry name" value="DNA-binding domain"/>
    <property type="match status" value="1"/>
</dbReference>
<dbReference type="PROSITE" id="PS51032">
    <property type="entry name" value="AP2_ERF"/>
    <property type="match status" value="1"/>
</dbReference>
<dbReference type="Pfam" id="PF00847">
    <property type="entry name" value="AP2"/>
    <property type="match status" value="1"/>
</dbReference>
<evidence type="ECO:0000259" key="6">
    <source>
        <dbReference type="PROSITE" id="PS51032"/>
    </source>
</evidence>
<dbReference type="CDD" id="cd00018">
    <property type="entry name" value="AP2"/>
    <property type="match status" value="1"/>
</dbReference>
<dbReference type="EMBL" id="OY731401">
    <property type="protein sequence ID" value="CAJ1948755.1"/>
    <property type="molecule type" value="Genomic_DNA"/>
</dbReference>
<dbReference type="FunFam" id="3.30.730.10:FF:000001">
    <property type="entry name" value="Ethylene-responsive transcription factor 2"/>
    <property type="match status" value="1"/>
</dbReference>
<dbReference type="PANTHER" id="PTHR31194:SF218">
    <property type="entry name" value="AP2_ERF DOMAIN-CONTAINING PROTEIN"/>
    <property type="match status" value="1"/>
</dbReference>
<feature type="domain" description="AP2/ERF" evidence="6">
    <location>
        <begin position="101"/>
        <end position="158"/>
    </location>
</feature>
<dbReference type="GO" id="GO:0003677">
    <property type="term" value="F:DNA binding"/>
    <property type="evidence" value="ECO:0007669"/>
    <property type="project" value="UniProtKB-KW"/>
</dbReference>
<keyword evidence="4" id="KW-0804">Transcription</keyword>
<dbReference type="PANTHER" id="PTHR31194">
    <property type="entry name" value="SHN SHINE , DNA BINDING / TRANSCRIPTION FACTOR"/>
    <property type="match status" value="1"/>
</dbReference>
<keyword evidence="2" id="KW-0805">Transcription regulation</keyword>
<evidence type="ECO:0000256" key="5">
    <source>
        <dbReference type="ARBA" id="ARBA00023242"/>
    </source>
</evidence>
<dbReference type="GO" id="GO:0005634">
    <property type="term" value="C:nucleus"/>
    <property type="evidence" value="ECO:0007669"/>
    <property type="project" value="UniProtKB-SubCell"/>
</dbReference>
<keyword evidence="8" id="KW-1185">Reference proteome</keyword>
<dbReference type="SMART" id="SM00380">
    <property type="entry name" value="AP2"/>
    <property type="match status" value="1"/>
</dbReference>
<dbReference type="PRINTS" id="PR00367">
    <property type="entry name" value="ETHRSPELEMNT"/>
</dbReference>
<evidence type="ECO:0000313" key="7">
    <source>
        <dbReference type="EMBL" id="CAJ1948755.1"/>
    </source>
</evidence>
<evidence type="ECO:0000313" key="8">
    <source>
        <dbReference type="Proteomes" id="UP001189624"/>
    </source>
</evidence>
<dbReference type="InterPro" id="IPR001471">
    <property type="entry name" value="AP2/ERF_dom"/>
</dbReference>
<evidence type="ECO:0000256" key="3">
    <source>
        <dbReference type="ARBA" id="ARBA00023125"/>
    </source>
</evidence>
<sequence>MEYEQKTITTKLVKSKFFLPKVIRISATDHDATDSSSEEEDDEEGSFHIHRVKRVVNEIRIVCVNKQKRHNNNSWCDETRDNESVELQQQHYTESIKQQHKFRGVRRRRWGRWAAEIRDPFRRTRMWLGTFDSAEEAAMAYDRAAISFRGADAVTNLIKPPPKDCESVVKPTSCCACSSPTSVLLFQPWMEPLSLEETFKEEEVFNGLNDEVDGFLFSDHAFFDQPLPTLFSDVDVSLDEDLESCKWDVDNYFTDDALQ</sequence>
<dbReference type="GO" id="GO:0003700">
    <property type="term" value="F:DNA-binding transcription factor activity"/>
    <property type="evidence" value="ECO:0007669"/>
    <property type="project" value="InterPro"/>
</dbReference>
<comment type="subcellular location">
    <subcellularLocation>
        <location evidence="1">Nucleus</location>
    </subcellularLocation>
</comment>
<dbReference type="InterPro" id="IPR016177">
    <property type="entry name" value="DNA-bd_dom_sf"/>
</dbReference>
<name>A0AA86SCL7_9FABA</name>
<dbReference type="InterPro" id="IPR050913">
    <property type="entry name" value="AP2/ERF_ERF"/>
</dbReference>
<evidence type="ECO:0000256" key="2">
    <source>
        <dbReference type="ARBA" id="ARBA00023015"/>
    </source>
</evidence>
<reference evidence="7" key="1">
    <citation type="submission" date="2023-10" db="EMBL/GenBank/DDBJ databases">
        <authorList>
            <person name="Domelevo Entfellner J.-B."/>
        </authorList>
    </citation>
    <scope>NUCLEOTIDE SEQUENCE</scope>
</reference>
<evidence type="ECO:0000256" key="4">
    <source>
        <dbReference type="ARBA" id="ARBA00023163"/>
    </source>
</evidence>
<keyword evidence="5" id="KW-0539">Nucleus</keyword>
<dbReference type="AlphaFoldDB" id="A0AA86SCL7"/>
<proteinExistence type="predicted"/>
<dbReference type="Gramene" id="rna-AYBTSS11_LOCUS13362">
    <property type="protein sequence ID" value="CAJ1948755.1"/>
    <property type="gene ID" value="gene-AYBTSS11_LOCUS13362"/>
</dbReference>
<keyword evidence="3" id="KW-0238">DNA-binding</keyword>
<accession>A0AA86SCL7</accession>
<dbReference type="InterPro" id="IPR036955">
    <property type="entry name" value="AP2/ERF_dom_sf"/>
</dbReference>
<dbReference type="Proteomes" id="UP001189624">
    <property type="component" value="Chromosome 4"/>
</dbReference>
<evidence type="ECO:0000256" key="1">
    <source>
        <dbReference type="ARBA" id="ARBA00004123"/>
    </source>
</evidence>
<organism evidence="7 8">
    <name type="scientific">Sphenostylis stenocarpa</name>
    <dbReference type="NCBI Taxonomy" id="92480"/>
    <lineage>
        <taxon>Eukaryota</taxon>
        <taxon>Viridiplantae</taxon>
        <taxon>Streptophyta</taxon>
        <taxon>Embryophyta</taxon>
        <taxon>Tracheophyta</taxon>
        <taxon>Spermatophyta</taxon>
        <taxon>Magnoliopsida</taxon>
        <taxon>eudicotyledons</taxon>
        <taxon>Gunneridae</taxon>
        <taxon>Pentapetalae</taxon>
        <taxon>rosids</taxon>
        <taxon>fabids</taxon>
        <taxon>Fabales</taxon>
        <taxon>Fabaceae</taxon>
        <taxon>Papilionoideae</taxon>
        <taxon>50 kb inversion clade</taxon>
        <taxon>NPAAA clade</taxon>
        <taxon>indigoferoid/millettioid clade</taxon>
        <taxon>Phaseoleae</taxon>
        <taxon>Sphenostylis</taxon>
    </lineage>
</organism>